<keyword evidence="3" id="KW-1185">Reference proteome</keyword>
<dbReference type="SUPFAM" id="SSF52200">
    <property type="entry name" value="Toll/Interleukin receptor TIR domain"/>
    <property type="match status" value="1"/>
</dbReference>
<dbReference type="InterPro" id="IPR000157">
    <property type="entry name" value="TIR_dom"/>
</dbReference>
<dbReference type="InterPro" id="IPR035897">
    <property type="entry name" value="Toll_tir_struct_dom_sf"/>
</dbReference>
<reference evidence="2" key="1">
    <citation type="submission" date="2016-04" db="EMBL/GenBank/DDBJ databases">
        <authorList>
            <person name="Tabuchi Yagui T.R."/>
        </authorList>
    </citation>
    <scope>NUCLEOTIDE SEQUENCE [LARGE SCALE GENOMIC DNA]</scope>
    <source>
        <strain evidence="2">NIES-26</strain>
    </source>
</reference>
<dbReference type="PROSITE" id="PS50104">
    <property type="entry name" value="TIR"/>
    <property type="match status" value="1"/>
</dbReference>
<evidence type="ECO:0000313" key="2">
    <source>
        <dbReference type="EMBL" id="RCJ42729.1"/>
    </source>
</evidence>
<gene>
    <name evidence="2" type="ORF">A6770_07575</name>
</gene>
<dbReference type="Gene3D" id="3.40.50.10140">
    <property type="entry name" value="Toll/interleukin-1 receptor homology (TIR) domain"/>
    <property type="match status" value="1"/>
</dbReference>
<dbReference type="Pfam" id="PF13676">
    <property type="entry name" value="TIR_2"/>
    <property type="match status" value="1"/>
</dbReference>
<dbReference type="AlphaFoldDB" id="A0A367S3B6"/>
<evidence type="ECO:0000259" key="1">
    <source>
        <dbReference type="PROSITE" id="PS50104"/>
    </source>
</evidence>
<organism evidence="2 3">
    <name type="scientific">Nostoc minutum NIES-26</name>
    <dbReference type="NCBI Taxonomy" id="1844469"/>
    <lineage>
        <taxon>Bacteria</taxon>
        <taxon>Bacillati</taxon>
        <taxon>Cyanobacteriota</taxon>
        <taxon>Cyanophyceae</taxon>
        <taxon>Nostocales</taxon>
        <taxon>Nostocaceae</taxon>
        <taxon>Nostoc</taxon>
    </lineage>
</organism>
<accession>A0A367S3B6</accession>
<feature type="domain" description="TIR" evidence="1">
    <location>
        <begin position="128"/>
        <end position="266"/>
    </location>
</feature>
<name>A0A367S3B6_9NOSO</name>
<proteinExistence type="predicted"/>
<dbReference type="EMBL" id="LXQD01000001">
    <property type="protein sequence ID" value="RCJ42729.1"/>
    <property type="molecule type" value="Genomic_DNA"/>
</dbReference>
<dbReference type="Proteomes" id="UP000252107">
    <property type="component" value="Unassembled WGS sequence"/>
</dbReference>
<evidence type="ECO:0000313" key="3">
    <source>
        <dbReference type="Proteomes" id="UP000252107"/>
    </source>
</evidence>
<protein>
    <recommendedName>
        <fullName evidence="1">TIR domain-containing protein</fullName>
    </recommendedName>
</protein>
<sequence>MKYQLVAVGSLSKNYVETLETSLAESMDALGLDRHQYFEVLNINQREQIDWDGLPVMVWFGGNEISEPEDSHLLDYFLKKSLPIFPVVEDLSNYPVLVPPELHRINGLQWNLERLTTDLLRAFRLCRQQRQAFISYRRLETRNVAVQLFSALSLHGYRVFLDTASVDSGVDFQEALWGRMADVDLLILLDSPGALSSQWVYQELVRANDLGLGVLQLIWPGHSRTPGTEFCDPTISLNKTDFVNSQADLNDYLTDSTVSRVLSAAETARIRSLGLRRMSVVGELVDQAKLVHLDAEVHPVDGIKLYCGSNVVGCAIPITGLPDALSIQQQEGLLQLKDLSRTRIIYMGLGADPDYTKHLDWLNQKVGLLTCQVDLLDDWLKAL</sequence>
<comment type="caution">
    <text evidence="2">The sequence shown here is derived from an EMBL/GenBank/DDBJ whole genome shotgun (WGS) entry which is preliminary data.</text>
</comment>
<dbReference type="GO" id="GO:0007165">
    <property type="term" value="P:signal transduction"/>
    <property type="evidence" value="ECO:0007669"/>
    <property type="project" value="InterPro"/>
</dbReference>